<proteinExistence type="inferred from homology"/>
<evidence type="ECO:0000256" key="2">
    <source>
        <dbReference type="ARBA" id="ARBA00022723"/>
    </source>
</evidence>
<dbReference type="Pfam" id="PF00753">
    <property type="entry name" value="Lactamase_B"/>
    <property type="match status" value="1"/>
</dbReference>
<dbReference type="SMART" id="SM00849">
    <property type="entry name" value="Lactamase_B"/>
    <property type="match status" value="1"/>
</dbReference>
<reference evidence="6 7" key="1">
    <citation type="submission" date="2020-08" db="EMBL/GenBank/DDBJ databases">
        <authorList>
            <person name="Mo P."/>
        </authorList>
    </citation>
    <scope>NUCLEOTIDE SEQUENCE [LARGE SCALE GENOMIC DNA]</scope>
    <source>
        <strain evidence="6 7">CGMCC 4.1532</strain>
    </source>
</reference>
<dbReference type="InterPro" id="IPR036866">
    <property type="entry name" value="RibonucZ/Hydroxyglut_hydro"/>
</dbReference>
<dbReference type="EMBL" id="CP060131">
    <property type="protein sequence ID" value="QNG50176.1"/>
    <property type="molecule type" value="Genomic_DNA"/>
</dbReference>
<comment type="similarity">
    <text evidence="1">Belongs to the metallo-beta-lactamase superfamily.</text>
</comment>
<evidence type="ECO:0000256" key="4">
    <source>
        <dbReference type="ARBA" id="ARBA00022833"/>
    </source>
</evidence>
<dbReference type="GO" id="GO:0016787">
    <property type="term" value="F:hydrolase activity"/>
    <property type="evidence" value="ECO:0007669"/>
    <property type="project" value="UniProtKB-KW"/>
</dbReference>
<organism evidence="6 7">
    <name type="scientific">Pseudonocardia petroleophila</name>
    <dbReference type="NCBI Taxonomy" id="37331"/>
    <lineage>
        <taxon>Bacteria</taxon>
        <taxon>Bacillati</taxon>
        <taxon>Actinomycetota</taxon>
        <taxon>Actinomycetes</taxon>
        <taxon>Pseudonocardiales</taxon>
        <taxon>Pseudonocardiaceae</taxon>
        <taxon>Pseudonocardia</taxon>
    </lineage>
</organism>
<dbReference type="KEGG" id="ppel:H6H00_18105"/>
<keyword evidence="7" id="KW-1185">Reference proteome</keyword>
<evidence type="ECO:0000313" key="7">
    <source>
        <dbReference type="Proteomes" id="UP000515728"/>
    </source>
</evidence>
<evidence type="ECO:0000313" key="6">
    <source>
        <dbReference type="EMBL" id="QNG50176.1"/>
    </source>
</evidence>
<dbReference type="Proteomes" id="UP000515728">
    <property type="component" value="Chromosome"/>
</dbReference>
<dbReference type="GO" id="GO:0046872">
    <property type="term" value="F:metal ion binding"/>
    <property type="evidence" value="ECO:0007669"/>
    <property type="project" value="UniProtKB-KW"/>
</dbReference>
<evidence type="ECO:0000259" key="5">
    <source>
        <dbReference type="SMART" id="SM00849"/>
    </source>
</evidence>
<keyword evidence="2" id="KW-0479">Metal-binding</keyword>
<evidence type="ECO:0000256" key="1">
    <source>
        <dbReference type="ARBA" id="ARBA00007749"/>
    </source>
</evidence>
<dbReference type="PANTHER" id="PTHR42978">
    <property type="entry name" value="QUORUM-QUENCHING LACTONASE YTNP-RELATED-RELATED"/>
    <property type="match status" value="1"/>
</dbReference>
<dbReference type="InterPro" id="IPR051013">
    <property type="entry name" value="MBL_superfamily_lactonases"/>
</dbReference>
<sequence>MRIGDIEITPLIDGEAVVPGTAFYPNLKESDWEPYDDLLEPVFHQCLHLNTLGGYLVRAGDRVIVVDGGSGPMPKFPFAGGGFRAAFASTGLKRADVTDVVFTHLHFDHIGWASVDGRPTFPDATYHVDRRDWDWFLGPDFSFSDADVEKSIEKLELSASFCYPENDAPAHRLKPIVNQIEFFDGSDEVELLPGVVALDGSGHTPGQVVLELRSAGEKGLMVGDLVHAEPEFLQDNELGSWNFISHTDHDRANAAVDHYRKRLWDEKLPVAGGHFSGLRWGRVGQDGGKRVWEDISG</sequence>
<dbReference type="AlphaFoldDB" id="A0A7G7MBL5"/>
<keyword evidence="3" id="KW-0378">Hydrolase</keyword>
<dbReference type="RefSeq" id="WP_185716938.1">
    <property type="nucleotide sequence ID" value="NZ_BAAAWI010000001.1"/>
</dbReference>
<dbReference type="SUPFAM" id="SSF56281">
    <property type="entry name" value="Metallo-hydrolase/oxidoreductase"/>
    <property type="match status" value="1"/>
</dbReference>
<dbReference type="Gene3D" id="3.60.15.10">
    <property type="entry name" value="Ribonuclease Z/Hydroxyacylglutathione hydrolase-like"/>
    <property type="match status" value="1"/>
</dbReference>
<feature type="domain" description="Metallo-beta-lactamase" evidence="5">
    <location>
        <begin position="51"/>
        <end position="274"/>
    </location>
</feature>
<dbReference type="InterPro" id="IPR001279">
    <property type="entry name" value="Metallo-B-lactamas"/>
</dbReference>
<gene>
    <name evidence="6" type="ORF">H6H00_18105</name>
</gene>
<evidence type="ECO:0000256" key="3">
    <source>
        <dbReference type="ARBA" id="ARBA00022801"/>
    </source>
</evidence>
<name>A0A7G7MBL5_9PSEU</name>
<keyword evidence="4" id="KW-0862">Zinc</keyword>
<protein>
    <submittedName>
        <fullName evidence="6">MBL fold metallo-hydrolase</fullName>
    </submittedName>
</protein>
<accession>A0A7G7MBL5</accession>